<evidence type="ECO:0000313" key="3">
    <source>
        <dbReference type="EMBL" id="WKA04851.1"/>
    </source>
</evidence>
<dbReference type="InterPro" id="IPR043128">
    <property type="entry name" value="Rev_trsase/Diguanyl_cyclase"/>
</dbReference>
<dbReference type="CDD" id="cd01647">
    <property type="entry name" value="RT_LTR"/>
    <property type="match status" value="1"/>
</dbReference>
<dbReference type="Gene3D" id="3.30.420.10">
    <property type="entry name" value="Ribonuclease H-like superfamily/Ribonuclease H"/>
    <property type="match status" value="2"/>
</dbReference>
<dbReference type="SUPFAM" id="SSF56672">
    <property type="entry name" value="DNA/RNA polymerases"/>
    <property type="match status" value="1"/>
</dbReference>
<dbReference type="InterPro" id="IPR012337">
    <property type="entry name" value="RNaseH-like_sf"/>
</dbReference>
<dbReference type="EMBL" id="CP126662">
    <property type="protein sequence ID" value="WKA04851.1"/>
    <property type="molecule type" value="Genomic_DNA"/>
</dbReference>
<evidence type="ECO:0000313" key="4">
    <source>
        <dbReference type="Proteomes" id="UP001227230"/>
    </source>
</evidence>
<dbReference type="SUPFAM" id="SSF53098">
    <property type="entry name" value="Ribonuclease H-like"/>
    <property type="match status" value="2"/>
</dbReference>
<name>A0ABY9DCF3_VITVI</name>
<gene>
    <name evidence="3" type="ORF">VitviT2T_022850</name>
</gene>
<dbReference type="InterPro" id="IPR041588">
    <property type="entry name" value="Integrase_H2C2"/>
</dbReference>
<reference evidence="3 4" key="1">
    <citation type="journal article" date="2023" name="Hortic Res">
        <title>The complete reference genome for grapevine (Vitis vinifera L.) genetics and breeding.</title>
        <authorList>
            <person name="Shi X."/>
            <person name="Cao S."/>
            <person name="Wang X."/>
            <person name="Huang S."/>
            <person name="Wang Y."/>
            <person name="Liu Z."/>
            <person name="Liu W."/>
            <person name="Leng X."/>
            <person name="Peng Y."/>
            <person name="Wang N."/>
            <person name="Wang Y."/>
            <person name="Ma Z."/>
            <person name="Xu X."/>
            <person name="Zhang F."/>
            <person name="Xue H."/>
            <person name="Zhong H."/>
            <person name="Wang Y."/>
            <person name="Zhang K."/>
            <person name="Velt A."/>
            <person name="Avia K."/>
            <person name="Holtgrawe D."/>
            <person name="Grimplet J."/>
            <person name="Matus J.T."/>
            <person name="Ware D."/>
            <person name="Wu X."/>
            <person name="Wang H."/>
            <person name="Liu C."/>
            <person name="Fang Y."/>
            <person name="Rustenholz C."/>
            <person name="Cheng Z."/>
            <person name="Xiao H."/>
            <person name="Zhou Y."/>
        </authorList>
    </citation>
    <scope>NUCLEOTIDE SEQUENCE [LARGE SCALE GENOMIC DNA]</scope>
    <source>
        <strain evidence="4">cv. Pinot noir / PN40024</strain>
        <tissue evidence="3">Leaf</tissue>
    </source>
</reference>
<dbReference type="InterPro" id="IPR041577">
    <property type="entry name" value="RT_RNaseH_2"/>
</dbReference>
<dbReference type="InterPro" id="IPR002156">
    <property type="entry name" value="RNaseH_domain"/>
</dbReference>
<dbReference type="PROSITE" id="PS50879">
    <property type="entry name" value="RNASE_H_1"/>
    <property type="match status" value="1"/>
</dbReference>
<sequence>MVPMSFDQHSSTLVLSMMKGMSYFPGMGLGRHQQGPHEFTFAVDHDTPYGLGYIPTEADARYMARLRRDRVRARMTGIPFDYPLRPYTFQLADYFIRGSEHTPRTEGTVHIPETVEIQDIQQALGQMHLDTGTIETPGAMIVAPPSPDRASVFSMCFPEEVPNYDLPMDLGDGTDEIDMISIGRIFDAAPRGPHTAFDMFEVSVLETDEDDSIPDAYTDDMDFIGIGRILDVAPRGPHSAFDIFGVFVLDDESVLDVVTSDFTSIEGASDFMDPPLSSDTMSGFVTRFDDISDDNNDMSIFEYLTVSQHFPLIAPPTPTTHIYDVDDVGDMDDPLGVVEYPEWLANVVPVPKKDGKVRVCVDFFPKDDFPLPHIDMLVDSTVGHPMLSFMDGFSRYNQILMAPEDMEKTSFITEWGTCCYRVMPFGLKNAGTTYQRAATTLFHDMMHTDVEVYVDDMIVKSRDRTDHLAALQRFFERIRQFRLRLNPKKCTFGVASGKLLGHIVSERGIEIDPEKIRAILDMPAPRTEKEIRGFLGRLQYISRFIARLTDICEPIFRLLRKNQPTIWSDDCQRAFERIKECLLSPSVLVPLTPGRSLLLYLLVSDMALGCMLAQLDDLGKECAIYYLSKRMLEYECKYIMIERLCLALVWATRRLRHYMTEYSVLLVSRLDPLRYLFDRPVLTDHLASLPISDDRSVDDDFSGEQIVSMTSITGWRLYFDGAANQLGFGIGILLISPQGDHIPRSVRLAFFDHHQLTNNIVEYEACITGLETALDLGIRQLEIHGDSNLVIQQTQGIWRTRDEKLKPYHAYLDLLIDGFDVLRYIHLPRAENQFVDALATLASMIVIPAGVTVRPLLIETRFAPAYYCLIREIEDQIELPWYHDIYQFLSCGTYPESTSAKDRRALRQLATRFVICGDALYRRSPDGLLLLCLDRTSVDRVMREVHVGVCGPHIGGHMLARKIIRAGYFWLTMETNCCQFVQRCQECQMHGDLIHVPPSELHGLTSPWPFSVWGVDIIGKISPRSSSGHEYILVAIDYFTKWMEAASYARLTAARVAKFIRSHIICRYGVPHELISDRGVHFRGEVDTLI</sequence>
<evidence type="ECO:0000259" key="2">
    <source>
        <dbReference type="PROSITE" id="PS50994"/>
    </source>
</evidence>
<dbReference type="InterPro" id="IPR043502">
    <property type="entry name" value="DNA/RNA_pol_sf"/>
</dbReference>
<dbReference type="PROSITE" id="PS50994">
    <property type="entry name" value="INTEGRASE"/>
    <property type="match status" value="1"/>
</dbReference>
<dbReference type="Gene3D" id="1.10.340.70">
    <property type="match status" value="1"/>
</dbReference>
<accession>A0ABY9DCF3</accession>
<protein>
    <submittedName>
        <fullName evidence="3">Uncharacterized protein</fullName>
    </submittedName>
</protein>
<organism evidence="3 4">
    <name type="scientific">Vitis vinifera</name>
    <name type="common">Grape</name>
    <dbReference type="NCBI Taxonomy" id="29760"/>
    <lineage>
        <taxon>Eukaryota</taxon>
        <taxon>Viridiplantae</taxon>
        <taxon>Streptophyta</taxon>
        <taxon>Embryophyta</taxon>
        <taxon>Tracheophyta</taxon>
        <taxon>Spermatophyta</taxon>
        <taxon>Magnoliopsida</taxon>
        <taxon>eudicotyledons</taxon>
        <taxon>Gunneridae</taxon>
        <taxon>Pentapetalae</taxon>
        <taxon>rosids</taxon>
        <taxon>Vitales</taxon>
        <taxon>Vitaceae</taxon>
        <taxon>Viteae</taxon>
        <taxon>Vitis</taxon>
    </lineage>
</organism>
<proteinExistence type="predicted"/>
<dbReference type="PANTHER" id="PTHR48475:SF1">
    <property type="entry name" value="RNASE H TYPE-1 DOMAIN-CONTAINING PROTEIN"/>
    <property type="match status" value="1"/>
</dbReference>
<evidence type="ECO:0000259" key="1">
    <source>
        <dbReference type="PROSITE" id="PS50879"/>
    </source>
</evidence>
<dbReference type="Pfam" id="PF13456">
    <property type="entry name" value="RVT_3"/>
    <property type="match status" value="1"/>
</dbReference>
<dbReference type="Gene3D" id="3.30.70.270">
    <property type="match status" value="2"/>
</dbReference>
<dbReference type="InterPro" id="IPR036397">
    <property type="entry name" value="RNaseH_sf"/>
</dbReference>
<keyword evidence="4" id="KW-1185">Reference proteome</keyword>
<dbReference type="InterPro" id="IPR001584">
    <property type="entry name" value="Integrase_cat-core"/>
</dbReference>
<dbReference type="CDD" id="cd09279">
    <property type="entry name" value="RNase_HI_like"/>
    <property type="match status" value="1"/>
</dbReference>
<feature type="domain" description="Integrase catalytic" evidence="2">
    <location>
        <begin position="1005"/>
        <end position="1090"/>
    </location>
</feature>
<dbReference type="Pfam" id="PF17919">
    <property type="entry name" value="RT_RNaseH_2"/>
    <property type="match status" value="1"/>
</dbReference>
<dbReference type="Pfam" id="PF00078">
    <property type="entry name" value="RVT_1"/>
    <property type="match status" value="1"/>
</dbReference>
<feature type="domain" description="RNase H type-1" evidence="1">
    <location>
        <begin position="711"/>
        <end position="844"/>
    </location>
</feature>
<dbReference type="InterPro" id="IPR000477">
    <property type="entry name" value="RT_dom"/>
</dbReference>
<dbReference type="Pfam" id="PF17921">
    <property type="entry name" value="Integrase_H2C2"/>
    <property type="match status" value="1"/>
</dbReference>
<dbReference type="PANTHER" id="PTHR48475">
    <property type="entry name" value="RIBONUCLEASE H"/>
    <property type="match status" value="1"/>
</dbReference>
<dbReference type="Proteomes" id="UP001227230">
    <property type="component" value="Chromosome 15"/>
</dbReference>
<dbReference type="Gene3D" id="3.10.10.10">
    <property type="entry name" value="HIV Type 1 Reverse Transcriptase, subunit A, domain 1"/>
    <property type="match status" value="1"/>
</dbReference>